<evidence type="ECO:0000313" key="3">
    <source>
        <dbReference type="EMBL" id="KAH3804714.1"/>
    </source>
</evidence>
<gene>
    <name evidence="3" type="ORF">DPMN_133002</name>
</gene>
<dbReference type="Proteomes" id="UP000828390">
    <property type="component" value="Unassembled WGS sequence"/>
</dbReference>
<keyword evidence="4" id="KW-1185">Reference proteome</keyword>
<accession>A0A9D4FSP5</accession>
<reference evidence="3" key="1">
    <citation type="journal article" date="2019" name="bioRxiv">
        <title>The Genome of the Zebra Mussel, Dreissena polymorpha: A Resource for Invasive Species Research.</title>
        <authorList>
            <person name="McCartney M.A."/>
            <person name="Auch B."/>
            <person name="Kono T."/>
            <person name="Mallez S."/>
            <person name="Zhang Y."/>
            <person name="Obille A."/>
            <person name="Becker A."/>
            <person name="Abrahante J.E."/>
            <person name="Garbe J."/>
            <person name="Badalamenti J.P."/>
            <person name="Herman A."/>
            <person name="Mangelson H."/>
            <person name="Liachko I."/>
            <person name="Sullivan S."/>
            <person name="Sone E.D."/>
            <person name="Koren S."/>
            <person name="Silverstein K.A.T."/>
            <person name="Beckman K.B."/>
            <person name="Gohl D.M."/>
        </authorList>
    </citation>
    <scope>NUCLEOTIDE SEQUENCE</scope>
    <source>
        <strain evidence="3">Duluth1</strain>
        <tissue evidence="3">Whole animal</tissue>
    </source>
</reference>
<keyword evidence="2" id="KW-0812">Transmembrane</keyword>
<evidence type="ECO:0000313" key="4">
    <source>
        <dbReference type="Proteomes" id="UP000828390"/>
    </source>
</evidence>
<organism evidence="3 4">
    <name type="scientific">Dreissena polymorpha</name>
    <name type="common">Zebra mussel</name>
    <name type="synonym">Mytilus polymorpha</name>
    <dbReference type="NCBI Taxonomy" id="45954"/>
    <lineage>
        <taxon>Eukaryota</taxon>
        <taxon>Metazoa</taxon>
        <taxon>Spiralia</taxon>
        <taxon>Lophotrochozoa</taxon>
        <taxon>Mollusca</taxon>
        <taxon>Bivalvia</taxon>
        <taxon>Autobranchia</taxon>
        <taxon>Heteroconchia</taxon>
        <taxon>Euheterodonta</taxon>
        <taxon>Imparidentia</taxon>
        <taxon>Neoheterodontei</taxon>
        <taxon>Myida</taxon>
        <taxon>Dreissenoidea</taxon>
        <taxon>Dreissenidae</taxon>
        <taxon>Dreissena</taxon>
    </lineage>
</organism>
<protein>
    <submittedName>
        <fullName evidence="3">Uncharacterized protein</fullName>
    </submittedName>
</protein>
<reference evidence="3" key="2">
    <citation type="submission" date="2020-11" db="EMBL/GenBank/DDBJ databases">
        <authorList>
            <person name="McCartney M.A."/>
            <person name="Auch B."/>
            <person name="Kono T."/>
            <person name="Mallez S."/>
            <person name="Becker A."/>
            <person name="Gohl D.M."/>
            <person name="Silverstein K.A.T."/>
            <person name="Koren S."/>
            <person name="Bechman K.B."/>
            <person name="Herman A."/>
            <person name="Abrahante J.E."/>
            <person name="Garbe J."/>
        </authorList>
    </citation>
    <scope>NUCLEOTIDE SEQUENCE</scope>
    <source>
        <strain evidence="3">Duluth1</strain>
        <tissue evidence="3">Whole animal</tissue>
    </source>
</reference>
<dbReference type="AlphaFoldDB" id="A0A9D4FSP5"/>
<keyword evidence="2" id="KW-1133">Transmembrane helix</keyword>
<feature type="transmembrane region" description="Helical" evidence="2">
    <location>
        <begin position="74"/>
        <end position="97"/>
    </location>
</feature>
<evidence type="ECO:0000256" key="2">
    <source>
        <dbReference type="SAM" id="Phobius"/>
    </source>
</evidence>
<name>A0A9D4FSP5_DREPO</name>
<feature type="coiled-coil region" evidence="1">
    <location>
        <begin position="96"/>
        <end position="123"/>
    </location>
</feature>
<evidence type="ECO:0000256" key="1">
    <source>
        <dbReference type="SAM" id="Coils"/>
    </source>
</evidence>
<dbReference type="EMBL" id="JAIWYP010000006">
    <property type="protein sequence ID" value="KAH3804714.1"/>
    <property type="molecule type" value="Genomic_DNA"/>
</dbReference>
<proteinExistence type="predicted"/>
<keyword evidence="2" id="KW-0472">Membrane</keyword>
<sequence>MSTARKDLYADRQFVRMESSMDTQYEEITPTLMGNGHFIAPNCQAVFENEQKRNKKHTDTCELNVRRLKKMTKIVIIIAIMFVSCAFVALTAITMIASQQTTIKELQTTMENLRNRLAQLEENATLCIPCAELSLGPYPEDTPDVAQLLKHVENGQQICCAKTANQTSFFLNLVGRSHVQLGFQNMT</sequence>
<keyword evidence="1" id="KW-0175">Coiled coil</keyword>
<comment type="caution">
    <text evidence="3">The sequence shown here is derived from an EMBL/GenBank/DDBJ whole genome shotgun (WGS) entry which is preliminary data.</text>
</comment>